<keyword evidence="1" id="KW-0805">Transcription regulation</keyword>
<dbReference type="EMBL" id="BX950851">
    <property type="protein sequence ID" value="CAG73884.1"/>
    <property type="molecule type" value="Genomic_DNA"/>
</dbReference>
<dbReference type="STRING" id="218491.ECA0973"/>
<evidence type="ECO:0000313" key="7">
    <source>
        <dbReference type="Proteomes" id="UP000007966"/>
    </source>
</evidence>
<feature type="transmembrane region" description="Helical" evidence="4">
    <location>
        <begin position="93"/>
        <end position="115"/>
    </location>
</feature>
<evidence type="ECO:0000256" key="2">
    <source>
        <dbReference type="ARBA" id="ARBA00023125"/>
    </source>
</evidence>
<keyword evidence="4" id="KW-0472">Membrane</keyword>
<keyword evidence="2" id="KW-0238">DNA-binding</keyword>
<accession>Q6D8K1</accession>
<dbReference type="SMART" id="SM00342">
    <property type="entry name" value="HTH_ARAC"/>
    <property type="match status" value="1"/>
</dbReference>
<organism evidence="6 7">
    <name type="scientific">Pectobacterium atrosepticum (strain SCRI 1043 / ATCC BAA-672)</name>
    <name type="common">Erwinia carotovora subsp. atroseptica</name>
    <dbReference type="NCBI Taxonomy" id="218491"/>
    <lineage>
        <taxon>Bacteria</taxon>
        <taxon>Pseudomonadati</taxon>
        <taxon>Pseudomonadota</taxon>
        <taxon>Gammaproteobacteria</taxon>
        <taxon>Enterobacterales</taxon>
        <taxon>Pectobacteriaceae</taxon>
        <taxon>Pectobacterium</taxon>
    </lineage>
</organism>
<dbReference type="Proteomes" id="UP000007966">
    <property type="component" value="Chromosome"/>
</dbReference>
<sequence>MGSTERRATGFTPAARLHQTNDMTTIPLPFITALLLVILFFRIQFLHMKSNINIHNNKPKRRNTKAEAIFIGVSCIALTLVALRWGSNMAFPAFIQPAIAASIPSLLWLCLFPYSKNAPDALPRRRQATVLHLLPSLFTLGAGVIQSRTTIPLIDIMLVSVYFGYGVALIYTTHHPQTHSPMWKSAPFIAGLYVLISGAIDTVIALDIAFNNGSHAATIITVFHTVMLAILTMLIVTHSAHPQSELIVTHDQKPEAPPATDDEHQLAKTLDDFIRTHALYTDPGMTLQRLSRRMGIPLRRLSETINRVHGRNFSQVINEYRIEEAKRLLSQTDARITDIMLESGFQTKSNFNREFLRLTGMSPSVWRSQYPLREQATASATPPEENR</sequence>
<feature type="transmembrane region" description="Helical" evidence="4">
    <location>
        <begin position="216"/>
        <end position="236"/>
    </location>
</feature>
<name>Q6D8K1_PECAS</name>
<feature type="transmembrane region" description="Helical" evidence="4">
    <location>
        <begin position="151"/>
        <end position="171"/>
    </location>
</feature>
<protein>
    <submittedName>
        <fullName evidence="6">AraC-family transcriptional regulator</fullName>
    </submittedName>
</protein>
<dbReference type="GO" id="GO:0003700">
    <property type="term" value="F:DNA-binding transcription factor activity"/>
    <property type="evidence" value="ECO:0007669"/>
    <property type="project" value="InterPro"/>
</dbReference>
<evidence type="ECO:0000256" key="1">
    <source>
        <dbReference type="ARBA" id="ARBA00023015"/>
    </source>
</evidence>
<keyword evidence="4" id="KW-0812">Transmembrane</keyword>
<dbReference type="KEGG" id="eca:ECA0973"/>
<dbReference type="InterPro" id="IPR009057">
    <property type="entry name" value="Homeodomain-like_sf"/>
</dbReference>
<dbReference type="SUPFAM" id="SSF46689">
    <property type="entry name" value="Homeodomain-like"/>
    <property type="match status" value="1"/>
</dbReference>
<dbReference type="PANTHER" id="PTHR43280">
    <property type="entry name" value="ARAC-FAMILY TRANSCRIPTIONAL REGULATOR"/>
    <property type="match status" value="1"/>
</dbReference>
<dbReference type="GO" id="GO:0043565">
    <property type="term" value="F:sequence-specific DNA binding"/>
    <property type="evidence" value="ECO:0007669"/>
    <property type="project" value="InterPro"/>
</dbReference>
<dbReference type="eggNOG" id="COG2207">
    <property type="taxonomic scope" value="Bacteria"/>
</dbReference>
<dbReference type="Pfam" id="PF12833">
    <property type="entry name" value="HTH_18"/>
    <property type="match status" value="1"/>
</dbReference>
<dbReference type="HOGENOM" id="CLU_823550_0_0_6"/>
<keyword evidence="4" id="KW-1133">Transmembrane helix</keyword>
<evidence type="ECO:0000259" key="5">
    <source>
        <dbReference type="PROSITE" id="PS01124"/>
    </source>
</evidence>
<dbReference type="PROSITE" id="PS01124">
    <property type="entry name" value="HTH_ARAC_FAMILY_2"/>
    <property type="match status" value="1"/>
</dbReference>
<dbReference type="PANTHER" id="PTHR43280:SF29">
    <property type="entry name" value="ARAC-FAMILY TRANSCRIPTIONAL REGULATOR"/>
    <property type="match status" value="1"/>
</dbReference>
<evidence type="ECO:0000256" key="4">
    <source>
        <dbReference type="SAM" id="Phobius"/>
    </source>
</evidence>
<dbReference type="AlphaFoldDB" id="Q6D8K1"/>
<feature type="domain" description="HTH araC/xylS-type" evidence="5">
    <location>
        <begin position="268"/>
        <end position="369"/>
    </location>
</feature>
<keyword evidence="3" id="KW-0804">Transcription</keyword>
<evidence type="ECO:0000313" key="6">
    <source>
        <dbReference type="EMBL" id="CAG73884.1"/>
    </source>
</evidence>
<keyword evidence="7" id="KW-1185">Reference proteome</keyword>
<evidence type="ECO:0000256" key="3">
    <source>
        <dbReference type="ARBA" id="ARBA00023163"/>
    </source>
</evidence>
<feature type="transmembrane region" description="Helical" evidence="4">
    <location>
        <begin position="26"/>
        <end position="45"/>
    </location>
</feature>
<proteinExistence type="predicted"/>
<gene>
    <name evidence="6" type="ordered locus">ECA0973</name>
</gene>
<dbReference type="InterPro" id="IPR018060">
    <property type="entry name" value="HTH_AraC"/>
</dbReference>
<dbReference type="Gene3D" id="1.10.10.60">
    <property type="entry name" value="Homeodomain-like"/>
    <property type="match status" value="1"/>
</dbReference>
<reference evidence="6" key="1">
    <citation type="submission" date="2004-02" db="EMBL/GenBank/DDBJ databases">
        <title>The genome sequence of the enterobacterial phytopathogen Erwinia carotovora subsp. atroseptica SCRI1043 and functional genomic identification of novel virulence factors.</title>
        <authorList>
            <person name="Bell K.S."/>
            <person name="Sebaihia M."/>
            <person name="Pritchard L."/>
            <person name="Holden M."/>
            <person name="Hyman L.J."/>
            <person name="Holeva M.C."/>
            <person name="Thomson N.R."/>
            <person name="Bentley S.D."/>
            <person name="Churcher C."/>
            <person name="Mungall K."/>
            <person name="Atkin R."/>
            <person name="Bason N."/>
            <person name="Brooks K."/>
            <person name="Chillingworth T."/>
            <person name="Clark K."/>
            <person name="Doggett J."/>
            <person name="Fraser A."/>
            <person name="Hance Z."/>
            <person name="Hauser H."/>
            <person name="Jagels K."/>
            <person name="Moule S."/>
            <person name="Norbertczak H."/>
            <person name="Ormond D."/>
            <person name="Price C."/>
            <person name="Quail M.A."/>
            <person name="Sanders M."/>
            <person name="Walker D."/>
            <person name="Whitehead S."/>
            <person name="Salmond G.P.C."/>
            <person name="Birch P.R.J."/>
            <person name="Barrell B.G."/>
            <person name="Parkhill J."/>
            <person name="Toth I.K."/>
        </authorList>
    </citation>
    <scope>NUCLEOTIDE SEQUENCE</scope>
    <source>
        <strain evidence="6">SCRI1043</strain>
    </source>
</reference>
<feature type="transmembrane region" description="Helical" evidence="4">
    <location>
        <begin position="127"/>
        <end position="145"/>
    </location>
</feature>
<feature type="transmembrane region" description="Helical" evidence="4">
    <location>
        <begin position="66"/>
        <end position="87"/>
    </location>
</feature>
<feature type="transmembrane region" description="Helical" evidence="4">
    <location>
        <begin position="192"/>
        <end position="210"/>
    </location>
</feature>